<reference evidence="1 2" key="1">
    <citation type="journal article" date="2014" name="Agronomy (Basel)">
        <title>A Draft Genome Sequence for Ensete ventricosum, the Drought-Tolerant Tree Against Hunger.</title>
        <authorList>
            <person name="Harrison J."/>
            <person name="Moore K.A."/>
            <person name="Paszkiewicz K."/>
            <person name="Jones T."/>
            <person name="Grant M."/>
            <person name="Ambacheew D."/>
            <person name="Muzemil S."/>
            <person name="Studholme D.J."/>
        </authorList>
    </citation>
    <scope>NUCLEOTIDE SEQUENCE [LARGE SCALE GENOMIC DNA]</scope>
</reference>
<accession>A0A427AS02</accession>
<protein>
    <recommendedName>
        <fullName evidence="3">Protein kinase domain-containing protein</fullName>
    </recommendedName>
</protein>
<organism evidence="1 2">
    <name type="scientific">Ensete ventricosum</name>
    <name type="common">Abyssinian banana</name>
    <name type="synonym">Musa ensete</name>
    <dbReference type="NCBI Taxonomy" id="4639"/>
    <lineage>
        <taxon>Eukaryota</taxon>
        <taxon>Viridiplantae</taxon>
        <taxon>Streptophyta</taxon>
        <taxon>Embryophyta</taxon>
        <taxon>Tracheophyta</taxon>
        <taxon>Spermatophyta</taxon>
        <taxon>Magnoliopsida</taxon>
        <taxon>Liliopsida</taxon>
        <taxon>Zingiberales</taxon>
        <taxon>Musaceae</taxon>
        <taxon>Ensete</taxon>
    </lineage>
</organism>
<dbReference type="SUPFAM" id="SSF56112">
    <property type="entry name" value="Protein kinase-like (PK-like)"/>
    <property type="match status" value="1"/>
</dbReference>
<dbReference type="EMBL" id="AMZH03001519">
    <property type="protein sequence ID" value="RRT79021.1"/>
    <property type="molecule type" value="Genomic_DNA"/>
</dbReference>
<name>A0A427AS02_ENSVE</name>
<dbReference type="InterPro" id="IPR011009">
    <property type="entry name" value="Kinase-like_dom_sf"/>
</dbReference>
<dbReference type="AlphaFoldDB" id="A0A427AS02"/>
<evidence type="ECO:0000313" key="1">
    <source>
        <dbReference type="EMBL" id="RRT79021.1"/>
    </source>
</evidence>
<sequence>MLQELLDLRSLRSTELREWCVLNTKRPDFLEVIPRSLFDLVDKCLTVNPRRRITAEEALMHDFFAACHESLRQQRKLRREAFALESGTPFAAAV</sequence>
<comment type="caution">
    <text evidence="1">The sequence shown here is derived from an EMBL/GenBank/DDBJ whole genome shotgun (WGS) entry which is preliminary data.</text>
</comment>
<dbReference type="Proteomes" id="UP000287651">
    <property type="component" value="Unassembled WGS sequence"/>
</dbReference>
<proteinExistence type="predicted"/>
<gene>
    <name evidence="1" type="ORF">B296_00003417</name>
</gene>
<evidence type="ECO:0008006" key="3">
    <source>
        <dbReference type="Google" id="ProtNLM"/>
    </source>
</evidence>
<dbReference type="Gene3D" id="1.10.510.10">
    <property type="entry name" value="Transferase(Phosphotransferase) domain 1"/>
    <property type="match status" value="1"/>
</dbReference>
<evidence type="ECO:0000313" key="2">
    <source>
        <dbReference type="Proteomes" id="UP000287651"/>
    </source>
</evidence>